<dbReference type="PROSITE" id="PS50164">
    <property type="entry name" value="GIY_YIG"/>
    <property type="match status" value="1"/>
</dbReference>
<dbReference type="InterPro" id="IPR027417">
    <property type="entry name" value="P-loop_NTPase"/>
</dbReference>
<gene>
    <name evidence="2" type="ORF">ACFQGP_09580</name>
</gene>
<dbReference type="SUPFAM" id="SSF52540">
    <property type="entry name" value="P-loop containing nucleoside triphosphate hydrolases"/>
    <property type="match status" value="1"/>
</dbReference>
<dbReference type="SUPFAM" id="SSF82771">
    <property type="entry name" value="GIY-YIG endonuclease"/>
    <property type="match status" value="1"/>
</dbReference>
<feature type="domain" description="GIY-YIG" evidence="1">
    <location>
        <begin position="37"/>
        <end position="128"/>
    </location>
</feature>
<comment type="caution">
    <text evidence="2">The sequence shown here is derived from an EMBL/GenBank/DDBJ whole genome shotgun (WGS) entry which is preliminary data.</text>
</comment>
<proteinExistence type="predicted"/>
<organism evidence="2 3">
    <name type="scientific">Loigolactobacillus jiayinensis</name>
    <dbReference type="NCBI Taxonomy" id="2486016"/>
    <lineage>
        <taxon>Bacteria</taxon>
        <taxon>Bacillati</taxon>
        <taxon>Bacillota</taxon>
        <taxon>Bacilli</taxon>
        <taxon>Lactobacillales</taxon>
        <taxon>Lactobacillaceae</taxon>
        <taxon>Loigolactobacillus</taxon>
    </lineage>
</organism>
<dbReference type="InterPro" id="IPR000305">
    <property type="entry name" value="GIY-YIG_endonuc"/>
</dbReference>
<protein>
    <submittedName>
        <fullName evidence="2">DUF2075 domain-containing protein</fullName>
    </submittedName>
</protein>
<accession>A0ABW1RI17</accession>
<dbReference type="Gene3D" id="3.40.50.300">
    <property type="entry name" value="P-loop containing nucleotide triphosphate hydrolases"/>
    <property type="match status" value="1"/>
</dbReference>
<dbReference type="CDD" id="cd10439">
    <property type="entry name" value="GIY-YIG_COG3410"/>
    <property type="match status" value="1"/>
</dbReference>
<dbReference type="Proteomes" id="UP001596289">
    <property type="component" value="Unassembled WGS sequence"/>
</dbReference>
<dbReference type="InterPro" id="IPR018647">
    <property type="entry name" value="SLFN_3-like_DNA/RNA_helicase"/>
</dbReference>
<evidence type="ECO:0000259" key="1">
    <source>
        <dbReference type="PROSITE" id="PS50164"/>
    </source>
</evidence>
<reference evidence="3" key="1">
    <citation type="journal article" date="2019" name="Int. J. Syst. Evol. Microbiol.">
        <title>The Global Catalogue of Microorganisms (GCM) 10K type strain sequencing project: providing services to taxonomists for standard genome sequencing and annotation.</title>
        <authorList>
            <consortium name="The Broad Institute Genomics Platform"/>
            <consortium name="The Broad Institute Genome Sequencing Center for Infectious Disease"/>
            <person name="Wu L."/>
            <person name="Ma J."/>
        </authorList>
    </citation>
    <scope>NUCLEOTIDE SEQUENCE [LARGE SCALE GENOMIC DNA]</scope>
    <source>
        <strain evidence="3">CCM 8904</strain>
    </source>
</reference>
<dbReference type="SMART" id="SM00382">
    <property type="entry name" value="AAA"/>
    <property type="match status" value="1"/>
</dbReference>
<keyword evidence="3" id="KW-1185">Reference proteome</keyword>
<sequence length="591" mass="67235">MTISKPIISEVTYSDNFTAELLSNIGENKNAQKLLLDYPTVYIIRDKDNNAQYTVYVGETTNIKRRTGQHLYDDVSKRTDWQQLATAQQGRMFVIGHDHFNKSLTLDIENQLMMYLLSVDSIKQLNNRRTNAQNEYYTADELQPIMSKIWRGLHHYDSKLFPVESLIRDSALFKASPFHKLTAEQIAAKQLIYQKIEHALAQSKTGQLIFVEGEAGSGKTVLLSNLFYELNAELLNQPVTAKIKPHSYLLINHDQQLTVYKQIAKKLGLERLDIDIVSKPTRFINRHAAAEKVDVILVDEAHLLWTQGKQSYRGKNQLADLLQLAKVVVVVFDRHQMLTTEEYWDKQELRNMEIEASTTGNLVQLKDQQRISAEQPTIDWIRKLVFDRKITPIPADKKGYQLKIAPDAQTVYQKISQHATEKENAAAGLSRILATFDWKYVNKTAPADDDYWRVKAGDWSLPWNLQLPQTKAQKRANRGLAWAEQPQTIHEAGSTYTIQGFDLNFAGVIIGPSVKYRAGHVIFDPEASENKKATRKRTMKNGEKKTVADELLQNELNVLLTRGVHGLFIYAVDPQLQAALLAAAGSQHLLS</sequence>
<dbReference type="InterPro" id="IPR035901">
    <property type="entry name" value="GIY-YIG_endonuc_sf"/>
</dbReference>
<dbReference type="Pfam" id="PF01541">
    <property type="entry name" value="GIY-YIG"/>
    <property type="match status" value="1"/>
</dbReference>
<evidence type="ECO:0000313" key="2">
    <source>
        <dbReference type="EMBL" id="MFC6170825.1"/>
    </source>
</evidence>
<dbReference type="RefSeq" id="WP_191985953.1">
    <property type="nucleotide sequence ID" value="NZ_JBHSSL010000054.1"/>
</dbReference>
<name>A0ABW1RI17_9LACO</name>
<dbReference type="EMBL" id="JBHSSL010000054">
    <property type="protein sequence ID" value="MFC6170825.1"/>
    <property type="molecule type" value="Genomic_DNA"/>
</dbReference>
<dbReference type="InterPro" id="IPR003593">
    <property type="entry name" value="AAA+_ATPase"/>
</dbReference>
<evidence type="ECO:0000313" key="3">
    <source>
        <dbReference type="Proteomes" id="UP001596289"/>
    </source>
</evidence>
<dbReference type="Pfam" id="PF09848">
    <property type="entry name" value="SLFN-g3_helicase"/>
    <property type="match status" value="1"/>
</dbReference>